<dbReference type="PROSITE" id="PS00330">
    <property type="entry name" value="HEMOLYSIN_CALCIUM"/>
    <property type="match status" value="8"/>
</dbReference>
<dbReference type="InterPro" id="IPR037120">
    <property type="entry name" value="Haem_peroxidase_sf_animal"/>
</dbReference>
<evidence type="ECO:0000256" key="4">
    <source>
        <dbReference type="ARBA" id="ARBA00023180"/>
    </source>
</evidence>
<dbReference type="GO" id="GO:0006979">
    <property type="term" value="P:response to oxidative stress"/>
    <property type="evidence" value="ECO:0007669"/>
    <property type="project" value="InterPro"/>
</dbReference>
<dbReference type="GO" id="GO:0004601">
    <property type="term" value="F:peroxidase activity"/>
    <property type="evidence" value="ECO:0007669"/>
    <property type="project" value="UniProtKB-KW"/>
</dbReference>
<keyword evidence="4" id="KW-0325">Glycoprotein</keyword>
<proteinExistence type="predicted"/>
<name>A0A418X9S7_9PSED</name>
<comment type="subcellular location">
    <subcellularLocation>
        <location evidence="1">Secreted</location>
    </subcellularLocation>
</comment>
<evidence type="ECO:0000313" key="6">
    <source>
        <dbReference type="Proteomes" id="UP000284021"/>
    </source>
</evidence>
<dbReference type="PROSITE" id="PS50292">
    <property type="entry name" value="PEROXIDASE_3"/>
    <property type="match status" value="2"/>
</dbReference>
<sequence length="3526" mass="365598">MADFIKSDLEFILQQIFIAEADADGASLTDLLPNSVVPFGLRTVDGSFNNLLQGQSLFGAADTLFPRLTDSVFRPAEGGTTYSQTSGLVIDSQPRIISNLIVDQTITNPAAVQAFVDAGLGTLAPDGTLVDLNGVPIPAGQPLFIPNTAPDEGLSAGFNAWFTFFGQFFDHGLDLVQKGGNSTVFIPLQPDDPLIPGPDGILGTPDDLPAALQFMVVTRATNQPGADGILGTADDIHEQTNQTTPFVDQNQTYTSHPSHQVFLREYVLNAAGDPVATGRLITGTAGGMATWADVKAQALTKLGIVLDDLDALNLPLLATDAYGNFIPGANGLPQLATAGGLVVGNLGAPVDASLAIRTGHAFLLDIAHAANPLNSQTGLPLAADSDSAVGLSETGTYDNELLDAHFIAGDGRVNENIALTAVHHVFHSEHNRLVDQTKSVILASNDLAFLNQWLTNPLPAGTTFPLTQPAIDALQWNGERLFQAAKFGTEMQYQHLVFEEFARKVQPMVDVFLAPEGFDTTINPAIVAEFAHAVYRFGHSMLLETVDRLDTNFVSSEIGLIAAFLNPLEFAPNAISADEAAGALVRGLTRQQGNEIDEFVTEALRNNLLGLPLDLPTINMVRGRDTGVPSLNAARREFYEMTSDSQLKPYTSWVDLSQNLKHELSVVNFIAAYGTHSSITGATTLADKRAAALNLVFGDATLTGQAAIDFDADRLAFLNGPAATTGVDAIDLWVGGLAEKQMPFGGLLGSTFNFVFETQMEALQNGDRFYYLSRLAGLNFLTEMEDNSFAKLVMLNSNATHLPADIFSTPGFILEVDPSKQFTGLNEPGADGIQGTGDDVAGADGRANNSDPLGGSALVPLVIRDNPATAALDANYLRYTGEDHVVLGGTNPGNAANPSGNDILIASIGDDTLWGDGGNDRLEGGDGNDNIEGGAGDDIITDMGGDDTLKGNDGDDVIHGGNGFNLILGGNGSDFIITGEDVSETFGGQGNDFILGSQMNLPTFGNEGDDWIEIGTSDGAGGDNFDPQEAGTVIGHDVFITGGGFDEVDGEGGDDIMVGSDGEDHFGGGGGFDWASYKFDQFGVSVDLTVNDLIEPPVAPSNQGVLDRFAQVEGLTGSAFSDVLRGDDADAAEIRTGDAQDSTLNLAGIGLIDGMQAFLNQMLGTAAVPVVTSFGEGNIILGGGGSDIIEGRGGNDLIDGDRWLNVRIEVANDANGNPPPITSVNSLTELVPFMLSGEIKPSQLSIVREINTAAAAFDTAMFSDVRANYDVATVNGVTTVTHLVRDGGGVIIPGGVGTDGIDRLLNVERLQFADQAVTLSGTNAGPQGLLTISDTTPAVNQVLTASAAGVTDANNPGAITGPISFIWQVELVAGTGIFQDIVALGGGNPATAHGNTFRVTPDLDGLALRVRAVYQDANGVLENVFSAPTTVVTGVVAVPLPPVLPAESPVVSPGGGLHLIRADLQFILDQIKIAESHPDGNVLDSISNSRLPFGLRTVDGTFNNLVRGQTNFGAADQDFPLLLDQQFRNENDEVPFFGVGNTNYASTTNVVDSDPRIISNLIVDQTITNPSAVQAFVEAGLGTLDVNGVLLDLNGFAIPAGQPLFIPNTAPDEGLSAGFNSWFTLFGQFFDHGLDLVDKGGNGTIFIPLQPDDPLIAGDDGIFGNADDLPAAQRFMVLTRATNTAVFAGADGDLGTADDIHFQNNQTTPFVDQNQTYTSHPSHQVFLREYVLVDHDANALTPLRPVATGRLLDGADGGLPTWADVKAQARAMLGIELDDQDVLNLPLLATDAYGKFIPHPNTGFAQIVVGGVLQSGTPALPIDASLADRTGHAFLDDIAHHAAPGLVDHDNNPATPMIQKVADSDPGTTDDGNPLTYDDELLNRHFATGDGRGNENIGLTAVHHVFHSEHNRMVEHTKDVVVASNDGSFVNQWLLAGANQITQAQLDAINAIVDSTAKAAAIDALGWNGERLFQAARFSTEMQYQHLVFEEFARKVQPQVDVFLMEGQGYDSTINPAIVAEFAHVVYRFGHSMLTETVDRLDPNFVSSDIGLIEAFLNPVAFNNDGALTADQAAGAIVRGMTRQAGNEIDEFVTEALRNNLLGLPLDLPTINLARGRDTGVPSLNAARREFYNSTGDSQLKPYESWVDLAMNLKHESSVINFIAAYGTHAELIAADVNTLAEKRAVAAALVLGGSAVINAGGVGGAERTFVADQADRLAFLNSTGIYANLANGATTTGVDVIDLWVGGLAERQMPFGGLLGSTFNFVFENQMEKLQNGDRFYYLERTAGLNFLTELENNSFAKLIMANTDVTRLPGDVFSTPGFILEVDQTKQFNADLGSADPLGGSLLTPLVIRDNPATPGADTNYLRYTGEDHVVLGGTSPGNLANPSGNDIIIASIGDDTLYGDAGNDRLEGGDGNDMILGGAGDDIITDKGGDDNLQGGDGNDAIHGGNGVNLILGGFGNDFIVTGEDEAEAFGGTGNDFIFGVKPVEMLFGNEGDDWIEHGMADGSAGENFDTRGLDSIIGNDVFIGDSVADRMLGEGGDDIMVGNGGTVDRYIGASGFDWALFKDDPAGANVDLRLRAFDETPVPPSNGSVLARYESVEGLSGSAFSDILKGDDADAAAIAASGFTGSVLTNIGLINGLQTFLDNTIGDGITPVTSFSAGNIILGGNGSDIIQGNGGDDLIDGDRWMNVRISVRANADGTGAEIATTDSMTGILQNKSGVLAGTPAGLTLQTAVFAGTINPGQLSIVREILPGNGGFNFDTATYSGLLADYLVTEVFHDNGTADTADDFSSFTVTHLPDPVTGVATGIDGTDSLFNIERLQFNDLSMVLVDGLNAGPLGLVTLNDSTPEVGSLLAASVAGVSDANNTATGGAITDPIAYFWQADVRGDGVFEDIIVATGLGDVHAEGATFRVTADLNGLVLRVKAIYKDANGVLETVFSAPTAPTAPFSVQDAPFGTMLISDTTPLAGQQLTAIRAFTDPDGPANPALSYRWEARSGADPFTPISGATLATFTPTLAQIGQQLRVVVSYTDDLGKLETVTSAATGLVGSLIIGTLGDDVLNGTAGGDEIQGLGGNDVIIGGAGADTMAGGAGDDVYEVTDLGDVVSELAGAGADTVWTSLASYTLGANVENLFFGGVGNFAGTGNALANTIVGGAGNDTLNGGTGDDVIIGGGGADTMVGGGDNDVYEVTEFGDVVSELAGAGSDTVWTSLASYTLGANVENLFFGGTGNFAGTGNALANTIVGGAGNDVIIGGGGDDFMAGGTGHDVYEVTDLGDVVSELAGAGSDTVWTSLASHTLGANVENLFFGGTGNFSGTGNALNNIIHGGIGNDTLNGGAGGDVIIGGGGADTMAGGDDSDIYEVTELGDVVSEFAGGGSDTVWTSLASYTLGANVENLFFGDTGNFSGTGNALANVIVGGAGNDVLTGGAGNDTLIGGLGNDTFVFAAGFGNDSIQGFDVDPAGGQDLLNIAGLGINSATFAANVSIAAEGADTVVGIGVDTIRLVGVSSAAVDQTDFNLAV</sequence>
<dbReference type="Pfam" id="PF00353">
    <property type="entry name" value="HemolysinCabind"/>
    <property type="match status" value="13"/>
</dbReference>
<dbReference type="GO" id="GO:0005576">
    <property type="term" value="C:extracellular region"/>
    <property type="evidence" value="ECO:0007669"/>
    <property type="project" value="UniProtKB-SubCell"/>
</dbReference>
<dbReference type="Pfam" id="PF03098">
    <property type="entry name" value="An_peroxidase"/>
    <property type="match status" value="4"/>
</dbReference>
<dbReference type="RefSeq" id="WP_119957017.1">
    <property type="nucleotide sequence ID" value="NZ_QYUR01000008.1"/>
</dbReference>
<evidence type="ECO:0000256" key="1">
    <source>
        <dbReference type="ARBA" id="ARBA00004613"/>
    </source>
</evidence>
<dbReference type="CDD" id="cd09821">
    <property type="entry name" value="An_peroxidase_bacterial_2"/>
    <property type="match status" value="2"/>
</dbReference>
<keyword evidence="2" id="KW-0964">Secreted</keyword>
<dbReference type="InterPro" id="IPR019791">
    <property type="entry name" value="Haem_peroxidase_animal"/>
</dbReference>
<dbReference type="InterPro" id="IPR018511">
    <property type="entry name" value="Hemolysin-typ_Ca-bd_CS"/>
</dbReference>
<dbReference type="SUPFAM" id="SSF51120">
    <property type="entry name" value="beta-Roll"/>
    <property type="match status" value="8"/>
</dbReference>
<reference evidence="5 6" key="1">
    <citation type="submission" date="2018-09" db="EMBL/GenBank/DDBJ databases">
        <authorList>
            <person name="Zhu H."/>
        </authorList>
    </citation>
    <scope>NUCLEOTIDE SEQUENCE [LARGE SCALE GENOMIC DNA]</scope>
    <source>
        <strain evidence="5 6">K1S02-6</strain>
    </source>
</reference>
<dbReference type="SUPFAM" id="SSF48113">
    <property type="entry name" value="Heme-dependent peroxidases"/>
    <property type="match status" value="2"/>
</dbReference>
<comment type="caution">
    <text evidence="5">The sequence shown here is derived from an EMBL/GenBank/DDBJ whole genome shotgun (WGS) entry which is preliminary data.</text>
</comment>
<dbReference type="GO" id="GO:0020037">
    <property type="term" value="F:heme binding"/>
    <property type="evidence" value="ECO:0007669"/>
    <property type="project" value="InterPro"/>
</dbReference>
<dbReference type="OrthoDB" id="223957at2"/>
<dbReference type="Gene3D" id="2.150.10.10">
    <property type="entry name" value="Serralysin-like metalloprotease, C-terminal"/>
    <property type="match status" value="8"/>
</dbReference>
<keyword evidence="3" id="KW-0106">Calcium</keyword>
<dbReference type="EMBL" id="QYUR01000008">
    <property type="protein sequence ID" value="RJG09232.1"/>
    <property type="molecule type" value="Genomic_DNA"/>
</dbReference>
<evidence type="ECO:0000313" key="5">
    <source>
        <dbReference type="EMBL" id="RJG09232.1"/>
    </source>
</evidence>
<keyword evidence="5" id="KW-0575">Peroxidase</keyword>
<keyword evidence="5" id="KW-0560">Oxidoreductase</keyword>
<dbReference type="Proteomes" id="UP000284021">
    <property type="component" value="Unassembled WGS sequence"/>
</dbReference>
<dbReference type="InterPro" id="IPR001343">
    <property type="entry name" value="Hemolysn_Ca-bd"/>
</dbReference>
<dbReference type="InterPro" id="IPR010255">
    <property type="entry name" value="Haem_peroxidase_sf"/>
</dbReference>
<gene>
    <name evidence="5" type="ORF">D3879_25945</name>
</gene>
<dbReference type="PANTHER" id="PTHR11475:SF4">
    <property type="entry name" value="CHORION PEROXIDASE"/>
    <property type="match status" value="1"/>
</dbReference>
<keyword evidence="6" id="KW-1185">Reference proteome</keyword>
<protein>
    <submittedName>
        <fullName evidence="5">Heme peroxidase</fullName>
    </submittedName>
</protein>
<dbReference type="PRINTS" id="PR00313">
    <property type="entry name" value="CABNDNGRPT"/>
</dbReference>
<dbReference type="Gene3D" id="1.10.640.10">
    <property type="entry name" value="Haem peroxidase domain superfamily, animal type"/>
    <property type="match status" value="3"/>
</dbReference>
<dbReference type="PANTHER" id="PTHR11475">
    <property type="entry name" value="OXIDASE/PEROXIDASE"/>
    <property type="match status" value="1"/>
</dbReference>
<evidence type="ECO:0000256" key="2">
    <source>
        <dbReference type="ARBA" id="ARBA00022525"/>
    </source>
</evidence>
<organism evidence="5 6">
    <name type="scientific">Pseudomonas cavernicola</name>
    <dbReference type="NCBI Taxonomy" id="2320866"/>
    <lineage>
        <taxon>Bacteria</taxon>
        <taxon>Pseudomonadati</taxon>
        <taxon>Pseudomonadota</taxon>
        <taxon>Gammaproteobacteria</taxon>
        <taxon>Pseudomonadales</taxon>
        <taxon>Pseudomonadaceae</taxon>
        <taxon>Pseudomonas</taxon>
    </lineage>
</organism>
<dbReference type="InterPro" id="IPR011049">
    <property type="entry name" value="Serralysin-like_metalloprot_C"/>
</dbReference>
<evidence type="ECO:0000256" key="3">
    <source>
        <dbReference type="ARBA" id="ARBA00022837"/>
    </source>
</evidence>
<dbReference type="GO" id="GO:0005509">
    <property type="term" value="F:calcium ion binding"/>
    <property type="evidence" value="ECO:0007669"/>
    <property type="project" value="InterPro"/>
</dbReference>
<accession>A0A418X9S7</accession>